<dbReference type="GO" id="GO:0065002">
    <property type="term" value="P:intracellular protein transmembrane transport"/>
    <property type="evidence" value="ECO:0007669"/>
    <property type="project" value="TreeGrafter"/>
</dbReference>
<dbReference type="GO" id="GO:0033281">
    <property type="term" value="C:TAT protein transport complex"/>
    <property type="evidence" value="ECO:0007669"/>
    <property type="project" value="UniProtKB-UniRule"/>
</dbReference>
<dbReference type="Proteomes" id="UP000264589">
    <property type="component" value="Unassembled WGS sequence"/>
</dbReference>
<dbReference type="RefSeq" id="WP_116392826.1">
    <property type="nucleotide sequence ID" value="NZ_QUQO01000001.1"/>
</dbReference>
<protein>
    <recommendedName>
        <fullName evidence="5">Sec-independent protein translocase protein TatC</fullName>
    </recommendedName>
</protein>
<accession>A0A371RL63</accession>
<comment type="function">
    <text evidence="5">Part of the twin-arginine translocation (Tat) system that transports large folded proteins containing a characteristic twin-arginine motif in their signal peptide across membranes. Together with TatB, TatC is part of a receptor directly interacting with Tat signal peptides.</text>
</comment>
<dbReference type="GO" id="GO:0009977">
    <property type="term" value="F:proton motive force dependent protein transmembrane transporter activity"/>
    <property type="evidence" value="ECO:0007669"/>
    <property type="project" value="TreeGrafter"/>
</dbReference>
<organism evidence="6 7">
    <name type="scientific">Parvularcula marina</name>
    <dbReference type="NCBI Taxonomy" id="2292771"/>
    <lineage>
        <taxon>Bacteria</taxon>
        <taxon>Pseudomonadati</taxon>
        <taxon>Pseudomonadota</taxon>
        <taxon>Alphaproteobacteria</taxon>
        <taxon>Parvularculales</taxon>
        <taxon>Parvularculaceae</taxon>
        <taxon>Parvularcula</taxon>
    </lineage>
</organism>
<evidence type="ECO:0000313" key="7">
    <source>
        <dbReference type="Proteomes" id="UP000264589"/>
    </source>
</evidence>
<feature type="transmembrane region" description="Helical" evidence="5">
    <location>
        <begin position="224"/>
        <end position="239"/>
    </location>
</feature>
<feature type="transmembrane region" description="Helical" evidence="5">
    <location>
        <begin position="38"/>
        <end position="60"/>
    </location>
</feature>
<dbReference type="InterPro" id="IPR019820">
    <property type="entry name" value="Sec-indep_translocase_CS"/>
</dbReference>
<keyword evidence="5" id="KW-1003">Cell membrane</keyword>
<evidence type="ECO:0000256" key="4">
    <source>
        <dbReference type="ARBA" id="ARBA00023136"/>
    </source>
</evidence>
<dbReference type="EMBL" id="QUQO01000001">
    <property type="protein sequence ID" value="RFB06193.1"/>
    <property type="molecule type" value="Genomic_DNA"/>
</dbReference>
<dbReference type="AlphaFoldDB" id="A0A371RL63"/>
<dbReference type="GO" id="GO:0043953">
    <property type="term" value="P:protein transport by the Tat complex"/>
    <property type="evidence" value="ECO:0007669"/>
    <property type="project" value="UniProtKB-UniRule"/>
</dbReference>
<dbReference type="HAMAP" id="MF_00902">
    <property type="entry name" value="TatC"/>
    <property type="match status" value="1"/>
</dbReference>
<reference evidence="6 7" key="1">
    <citation type="submission" date="2018-08" db="EMBL/GenBank/DDBJ databases">
        <title>Parvularcula sp. SM1705, isolated from surface water of the South Sea China.</title>
        <authorList>
            <person name="Sun L."/>
        </authorList>
    </citation>
    <scope>NUCLEOTIDE SEQUENCE [LARGE SCALE GENOMIC DNA]</scope>
    <source>
        <strain evidence="6 7">SM1705</strain>
    </source>
</reference>
<sequence length="276" mass="30579">MSDTSRAVGEHSGEEELDEVEASRAPLMSHLIELRRRLIFCVVALIIGFGLCFAFSYTLYNLLTIPFVEATKRAGLEEQAVLNFPPLGLFFARVKLSFFAGLMVAFPIIAWQLYAFVAPGLYRHERRSVYPFLIAIPFLFAGGIALVHQVILPFVMNFALSMEAPAEAAGQANFNLLVFVGDYLNLALTLIIAFGFAFQLPVVMTLLGRAGVVTPDWLRRNRRFAIVIIFLAAAFLTPPDPVSQVTLGVTIWALYELSILMVVLMGSGPEREDESQ</sequence>
<keyword evidence="5" id="KW-0813">Transport</keyword>
<feature type="transmembrane region" description="Helical" evidence="5">
    <location>
        <begin position="245"/>
        <end position="266"/>
    </location>
</feature>
<dbReference type="FunCoup" id="A0A371RL63">
    <property type="interactions" value="468"/>
</dbReference>
<dbReference type="OrthoDB" id="9777044at2"/>
<comment type="subunit">
    <text evidence="5">The Tat system comprises two distinct complexes: a TatABC complex, containing multiple copies of TatA, TatB and TatC subunits, and a separate TatA complex, containing only TatA subunits. Substrates initially bind to the TatABC complex, which probably triggers association of the separate TatA complex to form the active translocon.</text>
</comment>
<comment type="subcellular location">
    <subcellularLocation>
        <location evidence="5">Cell membrane</location>
        <topology evidence="5">Multi-pass membrane protein</topology>
    </subcellularLocation>
    <subcellularLocation>
        <location evidence="1">Membrane</location>
        <topology evidence="1">Multi-pass membrane protein</topology>
    </subcellularLocation>
</comment>
<feature type="transmembrane region" description="Helical" evidence="5">
    <location>
        <begin position="183"/>
        <end position="203"/>
    </location>
</feature>
<proteinExistence type="inferred from homology"/>
<keyword evidence="5" id="KW-0653">Protein transport</keyword>
<evidence type="ECO:0000256" key="1">
    <source>
        <dbReference type="ARBA" id="ARBA00004141"/>
    </source>
</evidence>
<dbReference type="PANTHER" id="PTHR30371:SF0">
    <property type="entry name" value="SEC-INDEPENDENT PROTEIN TRANSLOCASE PROTEIN TATC, CHLOROPLASTIC-RELATED"/>
    <property type="match status" value="1"/>
</dbReference>
<keyword evidence="4 5" id="KW-0472">Membrane</keyword>
<comment type="similarity">
    <text evidence="5">Belongs to the TatC family.</text>
</comment>
<gene>
    <name evidence="5 6" type="primary">tatC</name>
    <name evidence="6" type="ORF">DX908_13510</name>
</gene>
<keyword evidence="2 5" id="KW-0812">Transmembrane</keyword>
<dbReference type="InterPro" id="IPR002033">
    <property type="entry name" value="TatC"/>
</dbReference>
<dbReference type="InParanoid" id="A0A371RL63"/>
<dbReference type="NCBIfam" id="TIGR00945">
    <property type="entry name" value="tatC"/>
    <property type="match status" value="1"/>
</dbReference>
<keyword evidence="5" id="KW-0811">Translocation</keyword>
<dbReference type="PRINTS" id="PR01840">
    <property type="entry name" value="TATCFAMILY"/>
</dbReference>
<evidence type="ECO:0000256" key="3">
    <source>
        <dbReference type="ARBA" id="ARBA00022989"/>
    </source>
</evidence>
<feature type="transmembrane region" description="Helical" evidence="5">
    <location>
        <begin position="96"/>
        <end position="117"/>
    </location>
</feature>
<keyword evidence="3 5" id="KW-1133">Transmembrane helix</keyword>
<evidence type="ECO:0000313" key="6">
    <source>
        <dbReference type="EMBL" id="RFB06193.1"/>
    </source>
</evidence>
<comment type="caution">
    <text evidence="6">The sequence shown here is derived from an EMBL/GenBank/DDBJ whole genome shotgun (WGS) entry which is preliminary data.</text>
</comment>
<feature type="transmembrane region" description="Helical" evidence="5">
    <location>
        <begin position="129"/>
        <end position="152"/>
    </location>
</feature>
<dbReference type="Pfam" id="PF00902">
    <property type="entry name" value="TatC"/>
    <property type="match status" value="1"/>
</dbReference>
<dbReference type="PROSITE" id="PS01218">
    <property type="entry name" value="TATC"/>
    <property type="match status" value="1"/>
</dbReference>
<dbReference type="PANTHER" id="PTHR30371">
    <property type="entry name" value="SEC-INDEPENDENT PROTEIN TRANSLOCASE PROTEIN TATC"/>
    <property type="match status" value="1"/>
</dbReference>
<name>A0A371RL63_9PROT</name>
<evidence type="ECO:0000256" key="2">
    <source>
        <dbReference type="ARBA" id="ARBA00022692"/>
    </source>
</evidence>
<evidence type="ECO:0000256" key="5">
    <source>
        <dbReference type="HAMAP-Rule" id="MF_00902"/>
    </source>
</evidence>
<keyword evidence="7" id="KW-1185">Reference proteome</keyword>